<dbReference type="Proteomes" id="UP001141327">
    <property type="component" value="Unassembled WGS sequence"/>
</dbReference>
<evidence type="ECO:0000259" key="1">
    <source>
        <dbReference type="Pfam" id="PF07993"/>
    </source>
</evidence>
<comment type="caution">
    <text evidence="2">The sequence shown here is derived from an EMBL/GenBank/DDBJ whole genome shotgun (WGS) entry which is preliminary data.</text>
</comment>
<dbReference type="Pfam" id="PF07993">
    <property type="entry name" value="NAD_binding_4"/>
    <property type="match status" value="1"/>
</dbReference>
<sequence length="356" mass="38789">MKRVGGLVVEYHVAIVVTRVQFPADALIFFFFLTSGLGTGKAGYTLTKWVAERLVQAARAQGLLGTVWRMAYISSHTESGAIREDDYICRLIRGAFHARAVPTFAPGCDEGRVFLNQVPVDFCARCLALGTSLLPEDIATLALSPMPDPTFAQQYATATATPAAITSSAVSAPVARPSPRTPLQCALWAPAVVVHNPRCRRLSVPVFFDTLYRLTEFDTSLPRIARLPWAEWRTRLLEATAAPDSENPLAPLRGFFLRTEHFPFSSRGWQTQHYETLLRLCRDCFRPTPPPEGTPTPSPPAPSGVAALVGPLALAAASPRASPTPGGASQFECPLISPKVMHQALRFLARKGFLPR</sequence>
<feature type="domain" description="Thioester reductase (TE)" evidence="1">
    <location>
        <begin position="41"/>
        <end position="125"/>
    </location>
</feature>
<proteinExistence type="predicted"/>
<accession>A0ABQ8USH5</accession>
<evidence type="ECO:0000313" key="2">
    <source>
        <dbReference type="EMBL" id="KAJ4461041.1"/>
    </source>
</evidence>
<dbReference type="InterPro" id="IPR013120">
    <property type="entry name" value="FAR_NAD-bd"/>
</dbReference>
<evidence type="ECO:0000313" key="3">
    <source>
        <dbReference type="Proteomes" id="UP001141327"/>
    </source>
</evidence>
<gene>
    <name evidence="2" type="ORF">PAPYR_2480</name>
</gene>
<organism evidence="2 3">
    <name type="scientific">Paratrimastix pyriformis</name>
    <dbReference type="NCBI Taxonomy" id="342808"/>
    <lineage>
        <taxon>Eukaryota</taxon>
        <taxon>Metamonada</taxon>
        <taxon>Preaxostyla</taxon>
        <taxon>Paratrimastigidae</taxon>
        <taxon>Paratrimastix</taxon>
    </lineage>
</organism>
<dbReference type="EMBL" id="JAPMOS010000009">
    <property type="protein sequence ID" value="KAJ4461041.1"/>
    <property type="molecule type" value="Genomic_DNA"/>
</dbReference>
<reference evidence="2" key="1">
    <citation type="journal article" date="2022" name="bioRxiv">
        <title>Genomics of Preaxostyla Flagellates Illuminates Evolutionary Transitions and the Path Towards Mitochondrial Loss.</title>
        <authorList>
            <person name="Novak L.V.F."/>
            <person name="Treitli S.C."/>
            <person name="Pyrih J."/>
            <person name="Halakuc P."/>
            <person name="Pipaliya S.V."/>
            <person name="Vacek V."/>
            <person name="Brzon O."/>
            <person name="Soukal P."/>
            <person name="Eme L."/>
            <person name="Dacks J.B."/>
            <person name="Karnkowska A."/>
            <person name="Elias M."/>
            <person name="Hampl V."/>
        </authorList>
    </citation>
    <scope>NUCLEOTIDE SEQUENCE</scope>
    <source>
        <strain evidence="2">RCP-MX</strain>
    </source>
</reference>
<dbReference type="Gene3D" id="3.40.50.720">
    <property type="entry name" value="NAD(P)-binding Rossmann-like Domain"/>
    <property type="match status" value="1"/>
</dbReference>
<protein>
    <recommendedName>
        <fullName evidence="1">Thioester reductase (TE) domain-containing protein</fullName>
    </recommendedName>
</protein>
<name>A0ABQ8USH5_9EUKA</name>
<keyword evidence="3" id="KW-1185">Reference proteome</keyword>